<keyword evidence="3" id="KW-1185">Reference proteome</keyword>
<organism evidence="2 3">
    <name type="scientific">Exophiala spinifera</name>
    <dbReference type="NCBI Taxonomy" id="91928"/>
    <lineage>
        <taxon>Eukaryota</taxon>
        <taxon>Fungi</taxon>
        <taxon>Dikarya</taxon>
        <taxon>Ascomycota</taxon>
        <taxon>Pezizomycotina</taxon>
        <taxon>Eurotiomycetes</taxon>
        <taxon>Chaetothyriomycetidae</taxon>
        <taxon>Chaetothyriales</taxon>
        <taxon>Herpotrichiellaceae</taxon>
        <taxon>Exophiala</taxon>
    </lineage>
</organism>
<protein>
    <recommendedName>
        <fullName evidence="4">Linalool dehydratase/isomerase domain-containing protein</fullName>
    </recommendedName>
</protein>
<dbReference type="VEuPathDB" id="FungiDB:PV08_07037"/>
<proteinExistence type="predicted"/>
<evidence type="ECO:0000313" key="2">
    <source>
        <dbReference type="EMBL" id="KIW14255.1"/>
    </source>
</evidence>
<dbReference type="PANTHER" id="PTHR40616">
    <property type="entry name" value="LINALOOL DEHYDRATASE_ISOMERASE DOMAIN-CONTAINING PROTEIN"/>
    <property type="match status" value="1"/>
</dbReference>
<dbReference type="RefSeq" id="XP_016234471.1">
    <property type="nucleotide sequence ID" value="XM_016381369.1"/>
</dbReference>
<dbReference type="Proteomes" id="UP000053328">
    <property type="component" value="Unassembled WGS sequence"/>
</dbReference>
<evidence type="ECO:0000256" key="1">
    <source>
        <dbReference type="SAM" id="SignalP"/>
    </source>
</evidence>
<evidence type="ECO:0008006" key="4">
    <source>
        <dbReference type="Google" id="ProtNLM"/>
    </source>
</evidence>
<feature type="chain" id="PRO_5002238812" description="Linalool dehydratase/isomerase domain-containing protein" evidence="1">
    <location>
        <begin position="24"/>
        <end position="545"/>
    </location>
</feature>
<dbReference type="GeneID" id="27334120"/>
<dbReference type="HOGENOM" id="CLU_023528_0_0_1"/>
<dbReference type="OrthoDB" id="2580323at2759"/>
<gene>
    <name evidence="2" type="ORF">PV08_07037</name>
</gene>
<accession>A0A0D2B6D6</accession>
<keyword evidence="1" id="KW-0732">Signal</keyword>
<name>A0A0D2B6D6_9EURO</name>
<reference evidence="2 3" key="1">
    <citation type="submission" date="2015-01" db="EMBL/GenBank/DDBJ databases">
        <title>The Genome Sequence of Exophiala spinifera CBS89968.</title>
        <authorList>
            <consortium name="The Broad Institute Genomics Platform"/>
            <person name="Cuomo C."/>
            <person name="de Hoog S."/>
            <person name="Gorbushina A."/>
            <person name="Stielow B."/>
            <person name="Teixiera M."/>
            <person name="Abouelleil A."/>
            <person name="Chapman S.B."/>
            <person name="Priest M."/>
            <person name="Young S.K."/>
            <person name="Wortman J."/>
            <person name="Nusbaum C."/>
            <person name="Birren B."/>
        </authorList>
    </citation>
    <scope>NUCLEOTIDE SEQUENCE [LARGE SCALE GENOMIC DNA]</scope>
    <source>
        <strain evidence="2 3">CBS 89968</strain>
    </source>
</reference>
<sequence>MRFTHGFTWATGLCLSLSGITRAAQLSSNAQQMLDESMNFMDLIYDADIGYLHYFYYPLAAGTHETRSSAWYAAGLLQRNQNDDAEQGIKILRNIIGSQHKDPTTEWYGDYQYYPEEPTVGTDAYPPAPYGSFDPNWRNFIGTALILIYEEFQSLLPNDLQQLIIESVYNSTVGDTYRLGGLTYGNLNPGYTNPSTMRSIQASWIGRKLNNANLTAFGENWAAQVIELFDRNLTLSEFNSATYTGVTLYALTMWDKYLPPDSIMKQNGARMIKDTWLSLAETYHPAMKNLAGPWDRSYGYDMNQYFSLLALYLWTLLGKENAPVYDKSWSMAHADDLEYAPLMAILASHHDALVPTEVIEHLTTFRGEHTYVTSAYAPPGDAVPRNITSWVSDNLTIGAMSFLDAPGVMDHSQQWNAAVVQWLRFDNSVGFFTLAAGDQHAMDVEVGPNFLNLTYPHGNSTSTFEFILATNPWGATRDIPSLDNVSGVDIQVIGGSVNATPVVSFCGLAGGACSPRFNFEFWNYTWTMPEDSTSLPSVSFEITAT</sequence>
<dbReference type="EMBL" id="KN847496">
    <property type="protein sequence ID" value="KIW14255.1"/>
    <property type="molecule type" value="Genomic_DNA"/>
</dbReference>
<dbReference type="PANTHER" id="PTHR40616:SF1">
    <property type="entry name" value="LINALOOL DEHYDRATASE_ISOMERASE DOMAIN-CONTAINING PROTEIN"/>
    <property type="match status" value="1"/>
</dbReference>
<dbReference type="AlphaFoldDB" id="A0A0D2B6D6"/>
<evidence type="ECO:0000313" key="3">
    <source>
        <dbReference type="Proteomes" id="UP000053328"/>
    </source>
</evidence>
<feature type="signal peptide" evidence="1">
    <location>
        <begin position="1"/>
        <end position="23"/>
    </location>
</feature>